<evidence type="ECO:0000313" key="3">
    <source>
        <dbReference type="Proteomes" id="UP000683417"/>
    </source>
</evidence>
<evidence type="ECO:0000313" key="2">
    <source>
        <dbReference type="EMBL" id="CAD6504335.1"/>
    </source>
</evidence>
<organism evidence="2 3">
    <name type="scientific">Blumeria graminis f. sp. triticale</name>
    <dbReference type="NCBI Taxonomy" id="1689686"/>
    <lineage>
        <taxon>Eukaryota</taxon>
        <taxon>Fungi</taxon>
        <taxon>Dikarya</taxon>
        <taxon>Ascomycota</taxon>
        <taxon>Pezizomycotina</taxon>
        <taxon>Leotiomycetes</taxon>
        <taxon>Erysiphales</taxon>
        <taxon>Erysiphaceae</taxon>
        <taxon>Blumeria</taxon>
    </lineage>
</organism>
<dbReference type="Proteomes" id="UP000683417">
    <property type="component" value="Unassembled WGS sequence"/>
</dbReference>
<proteinExistence type="predicted"/>
<feature type="chain" id="PRO_5040963293" evidence="1">
    <location>
        <begin position="22"/>
        <end position="135"/>
    </location>
</feature>
<name>A0A9W4GHX6_BLUGR</name>
<evidence type="ECO:0000256" key="1">
    <source>
        <dbReference type="SAM" id="SignalP"/>
    </source>
</evidence>
<keyword evidence="1" id="KW-0732">Signal</keyword>
<gene>
    <name evidence="2" type="ORF">BGTH12_LOCUS5693</name>
</gene>
<comment type="caution">
    <text evidence="2">The sequence shown here is derived from an EMBL/GenBank/DDBJ whole genome shotgun (WGS) entry which is preliminary data.</text>
</comment>
<sequence length="135" mass="15239">MKPITISGVATLFCILVPVTAMSGQAASVLVQVPNPNSNFSFLCPNGRDYDKNYLIRIIEMGRQIMRNSRIQSYNPSHFNDIQYNINGDQWCYPLTEENGTKDFVVFNSHDQIAGVVTRTDLTSGREDYRPCTIL</sequence>
<protein>
    <submittedName>
        <fullName evidence="2">BgTH12-06066</fullName>
    </submittedName>
</protein>
<dbReference type="AlphaFoldDB" id="A0A9W4GHX6"/>
<accession>A0A9W4GHX6</accession>
<dbReference type="EMBL" id="CAJHIT010000008">
    <property type="protein sequence ID" value="CAD6504335.1"/>
    <property type="molecule type" value="Genomic_DNA"/>
</dbReference>
<reference evidence="2" key="1">
    <citation type="submission" date="2020-10" db="EMBL/GenBank/DDBJ databases">
        <authorList>
            <person name="Muller C M."/>
        </authorList>
    </citation>
    <scope>NUCLEOTIDE SEQUENCE</scope>
    <source>
        <strain evidence="2">THUN-12</strain>
    </source>
</reference>
<feature type="signal peptide" evidence="1">
    <location>
        <begin position="1"/>
        <end position="21"/>
    </location>
</feature>